<evidence type="ECO:0000313" key="2">
    <source>
        <dbReference type="EMBL" id="KAK4171671.1"/>
    </source>
</evidence>
<feature type="signal peptide" evidence="1">
    <location>
        <begin position="1"/>
        <end position="25"/>
    </location>
</feature>
<reference evidence="2" key="1">
    <citation type="journal article" date="2023" name="Mol. Phylogenet. Evol.">
        <title>Genome-scale phylogeny and comparative genomics of the fungal order Sordariales.</title>
        <authorList>
            <person name="Hensen N."/>
            <person name="Bonometti L."/>
            <person name="Westerberg I."/>
            <person name="Brannstrom I.O."/>
            <person name="Guillou S."/>
            <person name="Cros-Aarteil S."/>
            <person name="Calhoun S."/>
            <person name="Haridas S."/>
            <person name="Kuo A."/>
            <person name="Mondo S."/>
            <person name="Pangilinan J."/>
            <person name="Riley R."/>
            <person name="LaButti K."/>
            <person name="Andreopoulos B."/>
            <person name="Lipzen A."/>
            <person name="Chen C."/>
            <person name="Yan M."/>
            <person name="Daum C."/>
            <person name="Ng V."/>
            <person name="Clum A."/>
            <person name="Steindorff A."/>
            <person name="Ohm R.A."/>
            <person name="Martin F."/>
            <person name="Silar P."/>
            <person name="Natvig D.O."/>
            <person name="Lalanne C."/>
            <person name="Gautier V."/>
            <person name="Ament-Velasquez S.L."/>
            <person name="Kruys A."/>
            <person name="Hutchinson M.I."/>
            <person name="Powell A.J."/>
            <person name="Barry K."/>
            <person name="Miller A.N."/>
            <person name="Grigoriev I.V."/>
            <person name="Debuchy R."/>
            <person name="Gladieux P."/>
            <person name="Hiltunen Thoren M."/>
            <person name="Johannesson H."/>
        </authorList>
    </citation>
    <scope>NUCLEOTIDE SEQUENCE</scope>
    <source>
        <strain evidence="2">CBS 892.96</strain>
    </source>
</reference>
<sequence>MMLSPTTTFTALLGAAALLAGPVIAAPVEEVSDFLAKRVWLSNIDVQAACKEQYTNE</sequence>
<feature type="chain" id="PRO_5043029990" evidence="1">
    <location>
        <begin position="26"/>
        <end position="57"/>
    </location>
</feature>
<dbReference type="EMBL" id="MU866524">
    <property type="protein sequence ID" value="KAK4171671.1"/>
    <property type="molecule type" value="Genomic_DNA"/>
</dbReference>
<dbReference type="Proteomes" id="UP001302321">
    <property type="component" value="Unassembled WGS sequence"/>
</dbReference>
<name>A0AAN6VYD1_9PEZI</name>
<comment type="caution">
    <text evidence="2">The sequence shown here is derived from an EMBL/GenBank/DDBJ whole genome shotgun (WGS) entry which is preliminary data.</text>
</comment>
<accession>A0AAN6VYD1</accession>
<keyword evidence="1" id="KW-0732">Signal</keyword>
<gene>
    <name evidence="2" type="ORF">QBC36DRAFT_295132</name>
</gene>
<reference evidence="2" key="2">
    <citation type="submission" date="2023-05" db="EMBL/GenBank/DDBJ databases">
        <authorList>
            <consortium name="Lawrence Berkeley National Laboratory"/>
            <person name="Steindorff A."/>
            <person name="Hensen N."/>
            <person name="Bonometti L."/>
            <person name="Westerberg I."/>
            <person name="Brannstrom I.O."/>
            <person name="Guillou S."/>
            <person name="Cros-Aarteil S."/>
            <person name="Calhoun S."/>
            <person name="Haridas S."/>
            <person name="Kuo A."/>
            <person name="Mondo S."/>
            <person name="Pangilinan J."/>
            <person name="Riley R."/>
            <person name="Labutti K."/>
            <person name="Andreopoulos B."/>
            <person name="Lipzen A."/>
            <person name="Chen C."/>
            <person name="Yanf M."/>
            <person name="Daum C."/>
            <person name="Ng V."/>
            <person name="Clum A."/>
            <person name="Ohm R."/>
            <person name="Martin F."/>
            <person name="Silar P."/>
            <person name="Natvig D."/>
            <person name="Lalanne C."/>
            <person name="Gautier V."/>
            <person name="Ament-Velasquez S.L."/>
            <person name="Kruys A."/>
            <person name="Hutchinson M.I."/>
            <person name="Powell A.J."/>
            <person name="Barry K."/>
            <person name="Miller A.N."/>
            <person name="Grigoriev I.V."/>
            <person name="Debuchy R."/>
            <person name="Gladieux P."/>
            <person name="Thoren M.H."/>
            <person name="Johannesson H."/>
        </authorList>
    </citation>
    <scope>NUCLEOTIDE SEQUENCE</scope>
    <source>
        <strain evidence="2">CBS 892.96</strain>
    </source>
</reference>
<evidence type="ECO:0000313" key="3">
    <source>
        <dbReference type="Proteomes" id="UP001302321"/>
    </source>
</evidence>
<keyword evidence="3" id="KW-1185">Reference proteome</keyword>
<dbReference type="AlphaFoldDB" id="A0AAN6VYD1"/>
<organism evidence="2 3">
    <name type="scientific">Triangularia setosa</name>
    <dbReference type="NCBI Taxonomy" id="2587417"/>
    <lineage>
        <taxon>Eukaryota</taxon>
        <taxon>Fungi</taxon>
        <taxon>Dikarya</taxon>
        <taxon>Ascomycota</taxon>
        <taxon>Pezizomycotina</taxon>
        <taxon>Sordariomycetes</taxon>
        <taxon>Sordariomycetidae</taxon>
        <taxon>Sordariales</taxon>
        <taxon>Podosporaceae</taxon>
        <taxon>Triangularia</taxon>
    </lineage>
</organism>
<proteinExistence type="predicted"/>
<protein>
    <submittedName>
        <fullName evidence="2">Uncharacterized protein</fullName>
    </submittedName>
</protein>
<evidence type="ECO:0000256" key="1">
    <source>
        <dbReference type="SAM" id="SignalP"/>
    </source>
</evidence>